<feature type="transmembrane region" description="Helical" evidence="1">
    <location>
        <begin position="6"/>
        <end position="32"/>
    </location>
</feature>
<accession>A0A7K1XTM2</accession>
<feature type="transmembrane region" description="Helical" evidence="1">
    <location>
        <begin position="77"/>
        <end position="99"/>
    </location>
</feature>
<reference evidence="2 3" key="1">
    <citation type="submission" date="2019-11" db="EMBL/GenBank/DDBJ databases">
        <title>Pedobacter sp. HMF7056 Genome sequencing and assembly.</title>
        <authorList>
            <person name="Kang H."/>
            <person name="Kim H."/>
            <person name="Joh K."/>
        </authorList>
    </citation>
    <scope>NUCLEOTIDE SEQUENCE [LARGE SCALE GENOMIC DNA]</scope>
    <source>
        <strain evidence="2 3">HMF7056</strain>
    </source>
</reference>
<keyword evidence="1" id="KW-1133">Transmembrane helix</keyword>
<evidence type="ECO:0000256" key="1">
    <source>
        <dbReference type="SAM" id="Phobius"/>
    </source>
</evidence>
<dbReference type="Proteomes" id="UP000451233">
    <property type="component" value="Unassembled WGS sequence"/>
</dbReference>
<name>A0A7K1XTM2_9SPHI</name>
<organism evidence="2 3">
    <name type="scientific">Hufsiella ginkgonis</name>
    <dbReference type="NCBI Taxonomy" id="2695274"/>
    <lineage>
        <taxon>Bacteria</taxon>
        <taxon>Pseudomonadati</taxon>
        <taxon>Bacteroidota</taxon>
        <taxon>Sphingobacteriia</taxon>
        <taxon>Sphingobacteriales</taxon>
        <taxon>Sphingobacteriaceae</taxon>
        <taxon>Hufsiella</taxon>
    </lineage>
</organism>
<proteinExistence type="predicted"/>
<comment type="caution">
    <text evidence="2">The sequence shown here is derived from an EMBL/GenBank/DDBJ whole genome shotgun (WGS) entry which is preliminary data.</text>
</comment>
<dbReference type="RefSeq" id="WP_160905271.1">
    <property type="nucleotide sequence ID" value="NZ_WVHS01000001.1"/>
</dbReference>
<evidence type="ECO:0000313" key="3">
    <source>
        <dbReference type="Proteomes" id="UP000451233"/>
    </source>
</evidence>
<sequence>MELTTAYVVSGITTTTLLLVAAFIATAINYEGGARPKDPARRRTWFWVIAVLNPAIIYLLGYYLFMPEANIMIVKRYVNALSIGTAAGFVGYIALGYILSRIYRTGKIGHWF</sequence>
<feature type="transmembrane region" description="Helical" evidence="1">
    <location>
        <begin position="44"/>
        <end position="65"/>
    </location>
</feature>
<dbReference type="AlphaFoldDB" id="A0A7K1XTM2"/>
<keyword evidence="1" id="KW-0472">Membrane</keyword>
<dbReference type="EMBL" id="WVHS01000001">
    <property type="protein sequence ID" value="MXV14290.1"/>
    <property type="molecule type" value="Genomic_DNA"/>
</dbReference>
<protein>
    <submittedName>
        <fullName evidence="2">Uncharacterized protein</fullName>
    </submittedName>
</protein>
<keyword evidence="3" id="KW-1185">Reference proteome</keyword>
<evidence type="ECO:0000313" key="2">
    <source>
        <dbReference type="EMBL" id="MXV14290.1"/>
    </source>
</evidence>
<gene>
    <name evidence="2" type="ORF">GS398_03190</name>
</gene>
<keyword evidence="1" id="KW-0812">Transmembrane</keyword>